<evidence type="ECO:0000256" key="7">
    <source>
        <dbReference type="ARBA" id="ARBA00022691"/>
    </source>
</evidence>
<dbReference type="GO" id="GO:0005737">
    <property type="term" value="C:cytoplasm"/>
    <property type="evidence" value="ECO:0007669"/>
    <property type="project" value="UniProtKB-SubCell"/>
</dbReference>
<dbReference type="PANTHER" id="PTHR11579">
    <property type="entry name" value="PROTEIN-L-ISOASPARTATE O-METHYLTRANSFERASE"/>
    <property type="match status" value="1"/>
</dbReference>
<dbReference type="OrthoDB" id="73890at2759"/>
<reference evidence="8" key="1">
    <citation type="submission" date="2013-07" db="EMBL/GenBank/DDBJ databases">
        <title>Functional and evolutionary insights for the origin and mechanisms of complete desiccation tolerance from genome of the sleeping chironomid Polypedilum vanderplanki.</title>
        <authorList>
            <person name="Gusev O."/>
            <person name="Suetsugu Y."/>
            <person name="Cornette R."/>
            <person name="Kawashima T."/>
            <person name="Logacheva M."/>
            <person name="Kondrashev A."/>
            <person name="Penin A."/>
            <person name="Hatanaka R."/>
            <person name="Kikuta S."/>
            <person name="Shimura S."/>
            <person name="Katayose Y."/>
            <person name="Matsumoto T."/>
            <person name="Shagimardanova E."/>
            <person name="Alexeev D."/>
            <person name="Govorun V."/>
            <person name="Wisecaver J."/>
            <person name="Mikheyev A."/>
            <person name="Koyanagi R."/>
            <person name="Nishiyama T."/>
            <person name="Shigenobu S."/>
            <person name="Shibata T.F."/>
            <person name="Hasebe M."/>
            <person name="Okuda T."/>
            <person name="Satoh N."/>
            <person name="Kikawada T."/>
        </authorList>
    </citation>
    <scope>NUCLEOTIDE SEQUENCE</scope>
</reference>
<dbReference type="CDD" id="cd02440">
    <property type="entry name" value="AdoMet_MTases"/>
    <property type="match status" value="1"/>
</dbReference>
<dbReference type="InterPro" id="IPR000682">
    <property type="entry name" value="PCMT"/>
</dbReference>
<accession>S6BEH1</accession>
<name>S6BEH1_POLVA</name>
<evidence type="ECO:0000256" key="5">
    <source>
        <dbReference type="ARBA" id="ARBA00022603"/>
    </source>
</evidence>
<dbReference type="Proteomes" id="UP001107558">
    <property type="component" value="Chromosome 4"/>
</dbReference>
<evidence type="ECO:0000313" key="8">
    <source>
        <dbReference type="EMBL" id="BAN67561.1"/>
    </source>
</evidence>
<keyword evidence="10" id="KW-1185">Reference proteome</keyword>
<evidence type="ECO:0000256" key="1">
    <source>
        <dbReference type="ARBA" id="ARBA00004496"/>
    </source>
</evidence>
<evidence type="ECO:0000313" key="9">
    <source>
        <dbReference type="EMBL" id="KAG5668420.1"/>
    </source>
</evidence>
<keyword evidence="4" id="KW-0963">Cytoplasm</keyword>
<evidence type="ECO:0000256" key="4">
    <source>
        <dbReference type="ARBA" id="ARBA00022490"/>
    </source>
</evidence>
<dbReference type="AlphaFoldDB" id="S6BEH1"/>
<dbReference type="Gene3D" id="3.40.50.150">
    <property type="entry name" value="Vaccinia Virus protein VP39"/>
    <property type="match status" value="1"/>
</dbReference>
<dbReference type="EMBL" id="AB842104">
    <property type="protein sequence ID" value="BAN67561.1"/>
    <property type="molecule type" value="mRNA"/>
</dbReference>
<keyword evidence="7" id="KW-0949">S-adenosyl-L-methionine</keyword>
<gene>
    <name evidence="8" type="primary">PvPimt9</name>
    <name evidence="9" type="ORF">PVAND_016360</name>
</gene>
<reference evidence="9" key="2">
    <citation type="submission" date="2021-03" db="EMBL/GenBank/DDBJ databases">
        <title>Chromosome level genome of the anhydrobiotic midge Polypedilum vanderplanki.</title>
        <authorList>
            <person name="Yoshida Y."/>
            <person name="Kikawada T."/>
            <person name="Gusev O."/>
        </authorList>
    </citation>
    <scope>NUCLEOTIDE SEQUENCE</scope>
    <source>
        <strain evidence="9">NIAS01</strain>
        <tissue evidence="9">Whole body or cell culture</tissue>
    </source>
</reference>
<evidence type="ECO:0000256" key="3">
    <source>
        <dbReference type="ARBA" id="ARBA00011890"/>
    </source>
</evidence>
<proteinExistence type="evidence at transcript level"/>
<dbReference type="EMBL" id="JADBJN010000004">
    <property type="protein sequence ID" value="KAG5668420.1"/>
    <property type="molecule type" value="Genomic_DNA"/>
</dbReference>
<comment type="similarity">
    <text evidence="2">Belongs to the methyltransferase superfamily. L-isoaspartyl/D-aspartyl protein methyltransferase family.</text>
</comment>
<keyword evidence="6 8" id="KW-0808">Transferase</keyword>
<comment type="subcellular location">
    <subcellularLocation>
        <location evidence="1">Cytoplasm</location>
    </subcellularLocation>
</comment>
<dbReference type="GO" id="GO:0004719">
    <property type="term" value="F:protein-L-isoaspartate (D-aspartate) O-methyltransferase activity"/>
    <property type="evidence" value="ECO:0007669"/>
    <property type="project" value="UniProtKB-EC"/>
</dbReference>
<dbReference type="InterPro" id="IPR029063">
    <property type="entry name" value="SAM-dependent_MTases_sf"/>
</dbReference>
<protein>
    <recommendedName>
        <fullName evidence="3">protein-L-isoaspartate(D-aspartate) O-methyltransferase</fullName>
        <ecNumber evidence="3">2.1.1.77</ecNumber>
    </recommendedName>
</protein>
<dbReference type="SUPFAM" id="SSF53335">
    <property type="entry name" value="S-adenosyl-L-methionine-dependent methyltransferases"/>
    <property type="match status" value="1"/>
</dbReference>
<evidence type="ECO:0000313" key="10">
    <source>
        <dbReference type="Proteomes" id="UP001107558"/>
    </source>
</evidence>
<dbReference type="GO" id="GO:0032259">
    <property type="term" value="P:methylation"/>
    <property type="evidence" value="ECO:0007669"/>
    <property type="project" value="UniProtKB-KW"/>
</dbReference>
<dbReference type="PANTHER" id="PTHR11579:SF0">
    <property type="entry name" value="PROTEIN-L-ISOASPARTATE(D-ASPARTATE) O-METHYLTRANSFERASE"/>
    <property type="match status" value="1"/>
</dbReference>
<dbReference type="EC" id="2.1.1.77" evidence="3"/>
<evidence type="ECO:0000256" key="2">
    <source>
        <dbReference type="ARBA" id="ARBA00005369"/>
    </source>
</evidence>
<evidence type="ECO:0000256" key="6">
    <source>
        <dbReference type="ARBA" id="ARBA00022679"/>
    </source>
</evidence>
<dbReference type="Pfam" id="PF01135">
    <property type="entry name" value="PCMT"/>
    <property type="match status" value="1"/>
</dbReference>
<sequence>MEWQVQSDTNSGLIQQLQDFGVIKNEMVATVMKQTDRRFYCRTANCYVDQPQQIGTYATFPAPHAHAYALESLANHIHPNSKILDIGCGTGYLTACFARLIQAKARENLTAATGTVYAVDYHPKLIEFAVESLNLDDQKLIKNGRVKIFQSGSIKACTEFGPFDVIHVGVASNETPSELLSQLNLYGRMLCSVGPRSGSHIMEQYDRISTSEVSKKILANEIYIPIIESKDE</sequence>
<organism evidence="8">
    <name type="scientific">Polypedilum vanderplanki</name>
    <name type="common">Sleeping chironomid midge</name>
    <dbReference type="NCBI Taxonomy" id="319348"/>
    <lineage>
        <taxon>Eukaryota</taxon>
        <taxon>Metazoa</taxon>
        <taxon>Ecdysozoa</taxon>
        <taxon>Arthropoda</taxon>
        <taxon>Hexapoda</taxon>
        <taxon>Insecta</taxon>
        <taxon>Pterygota</taxon>
        <taxon>Neoptera</taxon>
        <taxon>Endopterygota</taxon>
        <taxon>Diptera</taxon>
        <taxon>Nematocera</taxon>
        <taxon>Chironomoidea</taxon>
        <taxon>Chironomidae</taxon>
        <taxon>Chironominae</taxon>
        <taxon>Polypedilum</taxon>
        <taxon>Polypedilum</taxon>
    </lineage>
</organism>
<keyword evidence="5 8" id="KW-0489">Methyltransferase</keyword>